<feature type="compositionally biased region" description="Basic and acidic residues" evidence="1">
    <location>
        <begin position="491"/>
        <end position="506"/>
    </location>
</feature>
<reference evidence="3 4" key="1">
    <citation type="journal article" date="2023" name="bioRxiv">
        <title>Conserved and derived expression patterns and positive selection on dental genes reveal complex evolutionary context of ever-growing rodent molars.</title>
        <authorList>
            <person name="Calamari Z.T."/>
            <person name="Song A."/>
            <person name="Cohen E."/>
            <person name="Akter M."/>
            <person name="Roy R.D."/>
            <person name="Hallikas O."/>
            <person name="Christensen M.M."/>
            <person name="Li P."/>
            <person name="Marangoni P."/>
            <person name="Jernvall J."/>
            <person name="Klein O.D."/>
        </authorList>
    </citation>
    <scope>NUCLEOTIDE SEQUENCE [LARGE SCALE GENOMIC DNA]</scope>
    <source>
        <strain evidence="3">V071</strain>
    </source>
</reference>
<feature type="domain" description="Beta-retroviral matrix protein" evidence="2">
    <location>
        <begin position="12"/>
        <end position="91"/>
    </location>
</feature>
<dbReference type="InterPro" id="IPR010999">
    <property type="entry name" value="Retrovr_matrix"/>
</dbReference>
<dbReference type="EMBL" id="JBBHLL010000155">
    <property type="protein sequence ID" value="KAK7812252.1"/>
    <property type="molecule type" value="Genomic_DNA"/>
</dbReference>
<protein>
    <recommendedName>
        <fullName evidence="2">Beta-retroviral matrix protein domain-containing protein</fullName>
    </recommendedName>
</protein>
<dbReference type="InterPro" id="IPR050195">
    <property type="entry name" value="Primate_lentivir_Gag_pol-like"/>
</dbReference>
<dbReference type="GO" id="GO:0016032">
    <property type="term" value="P:viral process"/>
    <property type="evidence" value="ECO:0007669"/>
    <property type="project" value="InterPro"/>
</dbReference>
<dbReference type="Pfam" id="PF02337">
    <property type="entry name" value="Gag_p10"/>
    <property type="match status" value="1"/>
</dbReference>
<sequence length="525" mass="58611">MGNDTSNPRVAESFLHPLQRLLKQRGLKISDRSIRGFLEDIDQAVPWFGVTGDVNLPCWVKLGRDLEKAKAEGKLRPGTKPLWQLIRSCLKDGTCIEIVSESRRALSAHQDSMSESDSKKEAELKERKPRNSKKSSKGNKEKTDHGKMGQKPSGLYPVLDEFAHLTLSDTSEEELDLEEEEEVEEVAAEYARGRYSPDNSDPLPYCPRKGQLTGIPSVPVASGAFFIKPSTWSRLASAFPVFEDPAMQNRHHEPVGYKQLKDLAESVRMYGVGASFTLALMERLAQNAMTPSDWFGVAKAYLTLGQYLEFKSIYTDFAYSQARTNVMNGNQFWTADMLLGQGQWINNQTALPVEVYTQINTIATGAWKAIPNKGEVAGNLTKIIQGATEPFSDFVAHMMEAAGCMFGDMDHTMPLVEQLVCLKYPNIRVCHYMDDILIAAPMSLLLEEAYVQIVKDLENKGLVIAPEKDQDNPVWVPERLTRVLCHEDLHNSAEPDGDLHNHHQEDDAVGSDQNLAHPDASACKF</sequence>
<dbReference type="SUPFAM" id="SSF47943">
    <property type="entry name" value="Retrovirus capsid protein, N-terminal core domain"/>
    <property type="match status" value="1"/>
</dbReference>
<dbReference type="SUPFAM" id="SSF56672">
    <property type="entry name" value="DNA/RNA polymerases"/>
    <property type="match status" value="1"/>
</dbReference>
<organism evidence="3 4">
    <name type="scientific">Myodes glareolus</name>
    <name type="common">Bank vole</name>
    <name type="synonym">Clethrionomys glareolus</name>
    <dbReference type="NCBI Taxonomy" id="447135"/>
    <lineage>
        <taxon>Eukaryota</taxon>
        <taxon>Metazoa</taxon>
        <taxon>Chordata</taxon>
        <taxon>Craniata</taxon>
        <taxon>Vertebrata</taxon>
        <taxon>Euteleostomi</taxon>
        <taxon>Mammalia</taxon>
        <taxon>Eutheria</taxon>
        <taxon>Euarchontoglires</taxon>
        <taxon>Glires</taxon>
        <taxon>Rodentia</taxon>
        <taxon>Myomorpha</taxon>
        <taxon>Muroidea</taxon>
        <taxon>Cricetidae</taxon>
        <taxon>Arvicolinae</taxon>
        <taxon>Myodes</taxon>
    </lineage>
</organism>
<evidence type="ECO:0000256" key="1">
    <source>
        <dbReference type="SAM" id="MobiDB-lite"/>
    </source>
</evidence>
<dbReference type="Gene3D" id="1.10.150.490">
    <property type="entry name" value="Retroviral GAG p10 protein"/>
    <property type="match status" value="1"/>
</dbReference>
<dbReference type="SUPFAM" id="SSF47353">
    <property type="entry name" value="Retrovirus capsid dimerization domain-like"/>
    <property type="match status" value="1"/>
</dbReference>
<feature type="compositionally biased region" description="Basic and acidic residues" evidence="1">
    <location>
        <begin position="116"/>
        <end position="126"/>
    </location>
</feature>
<dbReference type="InterPro" id="IPR008916">
    <property type="entry name" value="Retrov_capsid_C"/>
</dbReference>
<dbReference type="InterPro" id="IPR043502">
    <property type="entry name" value="DNA/RNA_pol_sf"/>
</dbReference>
<dbReference type="GO" id="GO:0005198">
    <property type="term" value="F:structural molecule activity"/>
    <property type="evidence" value="ECO:0007669"/>
    <property type="project" value="InterPro"/>
</dbReference>
<dbReference type="SUPFAM" id="SSF47836">
    <property type="entry name" value="Retroviral matrix proteins"/>
    <property type="match status" value="1"/>
</dbReference>
<dbReference type="InterPro" id="IPR038124">
    <property type="entry name" value="B_retro_matrix_sf"/>
</dbReference>
<dbReference type="Gene3D" id="1.10.375.10">
    <property type="entry name" value="Human Immunodeficiency Virus Type 1 Capsid Protein"/>
    <property type="match status" value="1"/>
</dbReference>
<dbReference type="PANTHER" id="PTHR40389">
    <property type="entry name" value="ENDOGENOUS RETROVIRUS GROUP K MEMBER 24 GAG POLYPROTEIN-RELATED"/>
    <property type="match status" value="1"/>
</dbReference>
<feature type="region of interest" description="Disordered" evidence="1">
    <location>
        <begin position="106"/>
        <end position="155"/>
    </location>
</feature>
<name>A0AAW0IDC5_MYOGA</name>
<proteinExistence type="predicted"/>
<accession>A0AAW0IDC5</accession>
<feature type="region of interest" description="Disordered" evidence="1">
    <location>
        <begin position="491"/>
        <end position="525"/>
    </location>
</feature>
<dbReference type="InterPro" id="IPR003322">
    <property type="entry name" value="B_retro_matrix"/>
</dbReference>
<evidence type="ECO:0000313" key="4">
    <source>
        <dbReference type="Proteomes" id="UP001488838"/>
    </source>
</evidence>
<keyword evidence="4" id="KW-1185">Reference proteome</keyword>
<gene>
    <name evidence="3" type="ORF">U0070_024406</name>
</gene>
<evidence type="ECO:0000313" key="3">
    <source>
        <dbReference type="EMBL" id="KAK7812252.1"/>
    </source>
</evidence>
<feature type="compositionally biased region" description="Basic and acidic residues" evidence="1">
    <location>
        <begin position="138"/>
        <end position="147"/>
    </location>
</feature>
<dbReference type="Proteomes" id="UP001488838">
    <property type="component" value="Unassembled WGS sequence"/>
</dbReference>
<feature type="compositionally biased region" description="Basic residues" evidence="1">
    <location>
        <begin position="127"/>
        <end position="137"/>
    </location>
</feature>
<dbReference type="Pfam" id="PF00607">
    <property type="entry name" value="Gag_p24"/>
    <property type="match status" value="1"/>
</dbReference>
<evidence type="ECO:0000259" key="2">
    <source>
        <dbReference type="Pfam" id="PF02337"/>
    </source>
</evidence>
<dbReference type="Gene3D" id="1.10.1200.30">
    <property type="match status" value="1"/>
</dbReference>
<dbReference type="InterPro" id="IPR008919">
    <property type="entry name" value="Retrov_capsid_N"/>
</dbReference>
<dbReference type="PANTHER" id="PTHR40389:SF3">
    <property type="entry name" value="IGE-BINDING PROTEIN"/>
    <property type="match status" value="1"/>
</dbReference>
<dbReference type="AlphaFoldDB" id="A0AAW0IDC5"/>
<comment type="caution">
    <text evidence="3">The sequence shown here is derived from an EMBL/GenBank/DDBJ whole genome shotgun (WGS) entry which is preliminary data.</text>
</comment>